<dbReference type="NCBIfam" id="TIGR02292">
    <property type="entry name" value="ygfB_yecA"/>
    <property type="match status" value="1"/>
</dbReference>
<protein>
    <submittedName>
        <fullName evidence="1">Metal-binding protein</fullName>
    </submittedName>
</protein>
<dbReference type="Pfam" id="PF03695">
    <property type="entry name" value="UPF0149"/>
    <property type="match status" value="1"/>
</dbReference>
<dbReference type="Proteomes" id="UP000254255">
    <property type="component" value="Unassembled WGS sequence"/>
</dbReference>
<name>A0A377BMU2_ECOLX</name>
<dbReference type="Gene3D" id="1.20.120.740">
    <property type="entry name" value="YgfB uncharacterised protein family UPF0149, PF03695"/>
    <property type="match status" value="1"/>
</dbReference>
<gene>
    <name evidence="1" type="primary">yecA</name>
    <name evidence="1" type="ORF">NCTC13148_01463</name>
</gene>
<reference evidence="1 2" key="1">
    <citation type="submission" date="2018-06" db="EMBL/GenBank/DDBJ databases">
        <authorList>
            <consortium name="Pathogen Informatics"/>
            <person name="Doyle S."/>
        </authorList>
    </citation>
    <scope>NUCLEOTIDE SEQUENCE [LARGE SCALE GENOMIC DNA]</scope>
    <source>
        <strain evidence="1 2">NCTC13148</strain>
    </source>
</reference>
<proteinExistence type="predicted"/>
<dbReference type="PANTHER" id="PTHR33747">
    <property type="entry name" value="UPF0225 PROTEIN SCO1677"/>
    <property type="match status" value="1"/>
</dbReference>
<sequence>MRSTGKAYENGTVNESELEWLDDILTKYNTDHAILDVAELDGLLTAVLSSPQEIEPEQWLVAVWGGADYVPRWASEKEMTRFMNLAFQHMADTAERLNEFPEQFEPLFGLREVDGSELTIVEEWCFGYMRGVALSDWSTLPDSLKPALEAIALHGTEENFERVEKMSPEAFEESVDAIRLAALDLHAYWMAHPQEKAVQQPIKAEEKPGRNDPCPCGSGKKFKQCCLH</sequence>
<accession>A0A377BMU2</accession>
<evidence type="ECO:0000313" key="1">
    <source>
        <dbReference type="EMBL" id="STL72367.1"/>
    </source>
</evidence>
<dbReference type="InterPro" id="IPR004027">
    <property type="entry name" value="SEC_C_motif"/>
</dbReference>
<dbReference type="Pfam" id="PF02810">
    <property type="entry name" value="SEC-C"/>
    <property type="match status" value="1"/>
</dbReference>
<dbReference type="PANTHER" id="PTHR33747:SF9">
    <property type="entry name" value="METAL-BINDING PROTEIN"/>
    <property type="match status" value="1"/>
</dbReference>
<organism evidence="1 2">
    <name type="scientific">Escherichia coli</name>
    <dbReference type="NCBI Taxonomy" id="562"/>
    <lineage>
        <taxon>Bacteria</taxon>
        <taxon>Pseudomonadati</taxon>
        <taxon>Pseudomonadota</taxon>
        <taxon>Gammaproteobacteria</taxon>
        <taxon>Enterobacterales</taxon>
        <taxon>Enterobacteriaceae</taxon>
        <taxon>Escherichia</taxon>
    </lineage>
</organism>
<dbReference type="NCBIfam" id="NF007704">
    <property type="entry name" value="PRK10396.1"/>
    <property type="match status" value="1"/>
</dbReference>
<dbReference type="InterPro" id="IPR036255">
    <property type="entry name" value="YgfB-like_sf"/>
</dbReference>
<dbReference type="SUPFAM" id="SSF101327">
    <property type="entry name" value="YgfB-like"/>
    <property type="match status" value="1"/>
</dbReference>
<dbReference type="InterPro" id="IPR011978">
    <property type="entry name" value="YgfB-like"/>
</dbReference>
<dbReference type="AlphaFoldDB" id="A0A377BMU2"/>
<evidence type="ECO:0000313" key="2">
    <source>
        <dbReference type="Proteomes" id="UP000254255"/>
    </source>
</evidence>
<dbReference type="SUPFAM" id="SSF103642">
    <property type="entry name" value="Sec-C motif"/>
    <property type="match status" value="1"/>
</dbReference>
<dbReference type="EMBL" id="UGET01000004">
    <property type="protein sequence ID" value="STL72367.1"/>
    <property type="molecule type" value="Genomic_DNA"/>
</dbReference>